<name>A0ABW9KK02_9BACT</name>
<proteinExistence type="predicted"/>
<evidence type="ECO:0000313" key="2">
    <source>
        <dbReference type="EMBL" id="MFN2974949.1"/>
    </source>
</evidence>
<keyword evidence="3" id="KW-1185">Reference proteome</keyword>
<evidence type="ECO:0000259" key="1">
    <source>
        <dbReference type="PROSITE" id="PS50943"/>
    </source>
</evidence>
<dbReference type="SMART" id="SM00530">
    <property type="entry name" value="HTH_XRE"/>
    <property type="match status" value="1"/>
</dbReference>
<dbReference type="RefSeq" id="WP_263413506.1">
    <property type="nucleotide sequence ID" value="NZ_BAABBH010000001.1"/>
</dbReference>
<reference evidence="2 3" key="1">
    <citation type="submission" date="2024-12" db="EMBL/GenBank/DDBJ databases">
        <authorList>
            <person name="Lee Y."/>
        </authorList>
    </citation>
    <scope>NUCLEOTIDE SEQUENCE [LARGE SCALE GENOMIC DNA]</scope>
    <source>
        <strain evidence="2 3">03SUJ4</strain>
    </source>
</reference>
<organism evidence="2 3">
    <name type="scientific">Terriglobus aquaticus</name>
    <dbReference type="NCBI Taxonomy" id="940139"/>
    <lineage>
        <taxon>Bacteria</taxon>
        <taxon>Pseudomonadati</taxon>
        <taxon>Acidobacteriota</taxon>
        <taxon>Terriglobia</taxon>
        <taxon>Terriglobales</taxon>
        <taxon>Acidobacteriaceae</taxon>
        <taxon>Terriglobus</taxon>
    </lineage>
</organism>
<dbReference type="InterPro" id="IPR001387">
    <property type="entry name" value="Cro/C1-type_HTH"/>
</dbReference>
<dbReference type="InterPro" id="IPR010982">
    <property type="entry name" value="Lambda_DNA-bd_dom_sf"/>
</dbReference>
<feature type="domain" description="HTH cro/C1-type" evidence="1">
    <location>
        <begin position="8"/>
        <end position="62"/>
    </location>
</feature>
<dbReference type="Pfam" id="PF01381">
    <property type="entry name" value="HTH_3"/>
    <property type="match status" value="1"/>
</dbReference>
<comment type="caution">
    <text evidence="2">The sequence shown here is derived from an EMBL/GenBank/DDBJ whole genome shotgun (WGS) entry which is preliminary data.</text>
</comment>
<gene>
    <name evidence="2" type="ORF">ACK2TP_04170</name>
</gene>
<dbReference type="SUPFAM" id="SSF47413">
    <property type="entry name" value="lambda repressor-like DNA-binding domains"/>
    <property type="match status" value="1"/>
</dbReference>
<dbReference type="EMBL" id="JBJYXY010000001">
    <property type="protein sequence ID" value="MFN2974949.1"/>
    <property type="molecule type" value="Genomic_DNA"/>
</dbReference>
<dbReference type="Proteomes" id="UP001634747">
    <property type="component" value="Unassembled WGS sequence"/>
</dbReference>
<dbReference type="PROSITE" id="PS50943">
    <property type="entry name" value="HTH_CROC1"/>
    <property type="match status" value="1"/>
</dbReference>
<sequence length="67" mass="7366">MPNLGKLIVHERMRRGIGPEPFADACGISRQTLYRIETGECEPSLPSLRKIARVLHVSPGKLLDLGA</sequence>
<accession>A0ABW9KK02</accession>
<evidence type="ECO:0000313" key="3">
    <source>
        <dbReference type="Proteomes" id="UP001634747"/>
    </source>
</evidence>
<dbReference type="Gene3D" id="1.10.260.40">
    <property type="entry name" value="lambda repressor-like DNA-binding domains"/>
    <property type="match status" value="1"/>
</dbReference>
<dbReference type="CDD" id="cd00093">
    <property type="entry name" value="HTH_XRE"/>
    <property type="match status" value="1"/>
</dbReference>
<protein>
    <submittedName>
        <fullName evidence="2">Helix-turn-helix domain-containing protein</fullName>
    </submittedName>
</protein>